<name>A0ABX7IEZ4_9ACTO</name>
<dbReference type="SUPFAM" id="SSF47598">
    <property type="entry name" value="Ribbon-helix-helix"/>
    <property type="match status" value="1"/>
</dbReference>
<evidence type="ECO:0000313" key="1">
    <source>
        <dbReference type="EMBL" id="QRV01582.1"/>
    </source>
</evidence>
<keyword evidence="2" id="KW-1185">Reference proteome</keyword>
<dbReference type="NCBIfam" id="NF041551">
    <property type="entry name" value="YlcI_YnfO_N"/>
    <property type="match status" value="1"/>
</dbReference>
<gene>
    <name evidence="1" type="ORF">JTE88_05615</name>
</gene>
<sequence>MKYTESPNRTISFPEESSEYLVQELEAATALASPDIQAAVPALVRALRPAINHMQSQILLNLIEELQDVGIAHGLYVKTFTDGLELAFEEPTAVPDSDEDLVRITLRIPETIRDAITAEIADSAVSMNSWIVTAAREKLARRHVSTQTSRRLTGWSM</sequence>
<dbReference type="InterPro" id="IPR010985">
    <property type="entry name" value="Ribbon_hlx_hlx"/>
</dbReference>
<organism evidence="1 2">
    <name type="scientific">Arcanobacterium phocisimile</name>
    <dbReference type="NCBI Taxonomy" id="1302235"/>
    <lineage>
        <taxon>Bacteria</taxon>
        <taxon>Bacillati</taxon>
        <taxon>Actinomycetota</taxon>
        <taxon>Actinomycetes</taxon>
        <taxon>Actinomycetales</taxon>
        <taxon>Actinomycetaceae</taxon>
        <taxon>Arcanobacterium</taxon>
    </lineage>
</organism>
<evidence type="ECO:0008006" key="3">
    <source>
        <dbReference type="Google" id="ProtNLM"/>
    </source>
</evidence>
<evidence type="ECO:0000313" key="2">
    <source>
        <dbReference type="Proteomes" id="UP000602653"/>
    </source>
</evidence>
<accession>A0ABX7IEZ4</accession>
<proteinExistence type="predicted"/>
<dbReference type="RefSeq" id="WP_204423394.1">
    <property type="nucleotide sequence ID" value="NZ_CP070228.1"/>
</dbReference>
<dbReference type="EMBL" id="CP070228">
    <property type="protein sequence ID" value="QRV01582.1"/>
    <property type="molecule type" value="Genomic_DNA"/>
</dbReference>
<dbReference type="Proteomes" id="UP000602653">
    <property type="component" value="Chromosome"/>
</dbReference>
<reference evidence="1 2" key="1">
    <citation type="submission" date="2021-02" db="EMBL/GenBank/DDBJ databases">
        <title>Complete Genome Sequence of Arcanobacterium phocisimile strain DSM 26142T from a harbour seal.</title>
        <authorList>
            <person name="Borowiak M."/>
            <person name="Alssahen M."/>
            <person name="Malorny B."/>
            <person name="Laemmler C."/>
            <person name="Siebert U."/>
            <person name="Ploetz M."/>
            <person name="Abdulmawjood A."/>
        </authorList>
    </citation>
    <scope>NUCLEOTIDE SEQUENCE [LARGE SCALE GENOMIC DNA]</scope>
    <source>
        <strain evidence="1 2">DSM 26142</strain>
    </source>
</reference>
<protein>
    <recommendedName>
        <fullName evidence="3">HicB family protein</fullName>
    </recommendedName>
</protein>